<protein>
    <submittedName>
        <fullName evidence="1">Uncharacterized protein</fullName>
    </submittedName>
</protein>
<sequence>MSLPTRLQSLGRSGEAYRKKVPRTTVINIVAVAAALVGVTILAFATNGDWLRARVCNSTTCSRYSIILQTSMNRSIDPCRSFTRYVCDGWDNSTYSVRESIYVVMLRRLSQTVRDVNVPKRGQSVVQRATAFYKSCDAILHGDRDELADVKYILFRAGVTWPKRDEQPDILSLLLNTSLVLGWDSVLYVSAGRGGRDILLSVGKGFWIVTSKYERLGSYSQKQRHFEYLRDKFSRRNGEEISFSETIRASEVMTGVLSNAERVGTAVLPIARSWLNDVEVNMTQARTAEAFGAHNFTVDSHSAVIARGSAFVQSFFDLLRLYGEQAVHAYVSWCTVQVAALFTNTDLIVDYYGSREKAILRHGVFCLGRVYIILGNAFFIEFTGIALSKNSRVDVEALLLSVRHTYQRRIEAWGFYDATKVVVANWSSLDTVMSTVTLQEHVAVTRGEAIPDMTDSFVRNWLMVHEHSQRSLLGRTVIDSMDMHVTTSYSRDFVLLPLVFTLPVYDEQLPRAVKYAGLGAHTAEAIGELALERYSGSTAIFEAMTCLGKASQPENIASVLNEILSINVLLTAMQNSSHETLRLVNFENYSAVQLLLIAWCFMKCENKLNLFRPVCDTPLQHIADFAREFRCKLGSTLNPHHKCIALNTL</sequence>
<organism evidence="1 2">
    <name type="scientific">Dermacentor silvarum</name>
    <name type="common">Tick</name>
    <dbReference type="NCBI Taxonomy" id="543639"/>
    <lineage>
        <taxon>Eukaryota</taxon>
        <taxon>Metazoa</taxon>
        <taxon>Ecdysozoa</taxon>
        <taxon>Arthropoda</taxon>
        <taxon>Chelicerata</taxon>
        <taxon>Arachnida</taxon>
        <taxon>Acari</taxon>
        <taxon>Parasitiformes</taxon>
        <taxon>Ixodida</taxon>
        <taxon>Ixodoidea</taxon>
        <taxon>Ixodidae</taxon>
        <taxon>Rhipicephalinae</taxon>
        <taxon>Dermacentor</taxon>
    </lineage>
</organism>
<evidence type="ECO:0000313" key="1">
    <source>
        <dbReference type="EMBL" id="KAH7946488.1"/>
    </source>
</evidence>
<evidence type="ECO:0000313" key="2">
    <source>
        <dbReference type="Proteomes" id="UP000821865"/>
    </source>
</evidence>
<accession>A0ACB8CNH3</accession>
<comment type="caution">
    <text evidence="1">The sequence shown here is derived from an EMBL/GenBank/DDBJ whole genome shotgun (WGS) entry which is preliminary data.</text>
</comment>
<reference evidence="1" key="1">
    <citation type="submission" date="2020-05" db="EMBL/GenBank/DDBJ databases">
        <title>Large-scale comparative analyses of tick genomes elucidate their genetic diversity and vector capacities.</title>
        <authorList>
            <person name="Jia N."/>
            <person name="Wang J."/>
            <person name="Shi W."/>
            <person name="Du L."/>
            <person name="Sun Y."/>
            <person name="Zhan W."/>
            <person name="Jiang J."/>
            <person name="Wang Q."/>
            <person name="Zhang B."/>
            <person name="Ji P."/>
            <person name="Sakyi L.B."/>
            <person name="Cui X."/>
            <person name="Yuan T."/>
            <person name="Jiang B."/>
            <person name="Yang W."/>
            <person name="Lam T.T.-Y."/>
            <person name="Chang Q."/>
            <person name="Ding S."/>
            <person name="Wang X."/>
            <person name="Zhu J."/>
            <person name="Ruan X."/>
            <person name="Zhao L."/>
            <person name="Wei J."/>
            <person name="Que T."/>
            <person name="Du C."/>
            <person name="Cheng J."/>
            <person name="Dai P."/>
            <person name="Han X."/>
            <person name="Huang E."/>
            <person name="Gao Y."/>
            <person name="Liu J."/>
            <person name="Shao H."/>
            <person name="Ye R."/>
            <person name="Li L."/>
            <person name="Wei W."/>
            <person name="Wang X."/>
            <person name="Wang C."/>
            <person name="Yang T."/>
            <person name="Huo Q."/>
            <person name="Li W."/>
            <person name="Guo W."/>
            <person name="Chen H."/>
            <person name="Zhou L."/>
            <person name="Ni X."/>
            <person name="Tian J."/>
            <person name="Zhou Y."/>
            <person name="Sheng Y."/>
            <person name="Liu T."/>
            <person name="Pan Y."/>
            <person name="Xia L."/>
            <person name="Li J."/>
            <person name="Zhao F."/>
            <person name="Cao W."/>
        </authorList>
    </citation>
    <scope>NUCLEOTIDE SEQUENCE</scope>
    <source>
        <strain evidence="1">Dsil-2018</strain>
    </source>
</reference>
<name>A0ACB8CNH3_DERSI</name>
<dbReference type="Proteomes" id="UP000821865">
    <property type="component" value="Chromosome 6"/>
</dbReference>
<proteinExistence type="predicted"/>
<keyword evidence="2" id="KW-1185">Reference proteome</keyword>
<gene>
    <name evidence="1" type="ORF">HPB49_025644</name>
</gene>
<dbReference type="EMBL" id="CM023475">
    <property type="protein sequence ID" value="KAH7946488.1"/>
    <property type="molecule type" value="Genomic_DNA"/>
</dbReference>